<dbReference type="InterPro" id="IPR038765">
    <property type="entry name" value="Papain-like_cys_pep_sf"/>
</dbReference>
<dbReference type="PANTHER" id="PTHR12419:SF7">
    <property type="entry name" value="OTU DOMAIN-CONTAINING PROTEIN 3"/>
    <property type="match status" value="1"/>
</dbReference>
<dbReference type="EC" id="3.4.19.12" evidence="3"/>
<dbReference type="Gene3D" id="3.90.70.80">
    <property type="match status" value="1"/>
</dbReference>
<dbReference type="SUPFAM" id="SSF54001">
    <property type="entry name" value="Cysteine proteinases"/>
    <property type="match status" value="1"/>
</dbReference>
<dbReference type="GO" id="GO:0004843">
    <property type="term" value="F:cysteine-type deubiquitinase activity"/>
    <property type="evidence" value="ECO:0007669"/>
    <property type="project" value="UniProtKB-EC"/>
</dbReference>
<keyword evidence="3" id="KW-0378">Hydrolase</keyword>
<dbReference type="CDD" id="cd22771">
    <property type="entry name" value="OTU_plant_OTU7-like"/>
    <property type="match status" value="1"/>
</dbReference>
<evidence type="ECO:0000256" key="1">
    <source>
        <dbReference type="SAM" id="MobiDB-lite"/>
    </source>
</evidence>
<proteinExistence type="predicted"/>
<evidence type="ECO:0000313" key="3">
    <source>
        <dbReference type="EMBL" id="GAX12057.1"/>
    </source>
</evidence>
<feature type="region of interest" description="Disordered" evidence="1">
    <location>
        <begin position="1"/>
        <end position="40"/>
    </location>
</feature>
<feature type="compositionally biased region" description="Basic residues" evidence="1">
    <location>
        <begin position="26"/>
        <end position="36"/>
    </location>
</feature>
<dbReference type="InterPro" id="IPR004027">
    <property type="entry name" value="SEC_C_motif"/>
</dbReference>
<dbReference type="AlphaFoldDB" id="A0A1Z5JDI8"/>
<gene>
    <name evidence="3" type="ORF">FisN_8Lh159</name>
</gene>
<dbReference type="Pfam" id="PF02810">
    <property type="entry name" value="SEC-C"/>
    <property type="match status" value="1"/>
</dbReference>
<dbReference type="GO" id="GO:0016579">
    <property type="term" value="P:protein deubiquitination"/>
    <property type="evidence" value="ECO:0007669"/>
    <property type="project" value="TreeGrafter"/>
</dbReference>
<dbReference type="PROSITE" id="PS50802">
    <property type="entry name" value="OTU"/>
    <property type="match status" value="1"/>
</dbReference>
<dbReference type="EMBL" id="BDSP01000048">
    <property type="protein sequence ID" value="GAX12057.1"/>
    <property type="molecule type" value="Genomic_DNA"/>
</dbReference>
<name>A0A1Z5JDI8_FISSO</name>
<comment type="caution">
    <text evidence="3">The sequence shown here is derived from an EMBL/GenBank/DDBJ whole genome shotgun (WGS) entry which is preliminary data.</text>
</comment>
<dbReference type="Proteomes" id="UP000198406">
    <property type="component" value="Unassembled WGS sequence"/>
</dbReference>
<feature type="region of interest" description="Disordered" evidence="1">
    <location>
        <begin position="240"/>
        <end position="265"/>
    </location>
</feature>
<protein>
    <submittedName>
        <fullName evidence="3">OTU domain-containing protein 3</fullName>
        <ecNumber evidence="3">3.4.19.12</ecNumber>
    </submittedName>
</protein>
<keyword evidence="4" id="KW-1185">Reference proteome</keyword>
<dbReference type="PANTHER" id="PTHR12419">
    <property type="entry name" value="OTU DOMAIN CONTAINING PROTEIN"/>
    <property type="match status" value="1"/>
</dbReference>
<dbReference type="OrthoDB" id="415023at2759"/>
<feature type="domain" description="OTU" evidence="2">
    <location>
        <begin position="55"/>
        <end position="188"/>
    </location>
</feature>
<reference evidence="3 4" key="1">
    <citation type="journal article" date="2015" name="Plant Cell">
        <title>Oil accumulation by the oleaginous diatom Fistulifera solaris as revealed by the genome and transcriptome.</title>
        <authorList>
            <person name="Tanaka T."/>
            <person name="Maeda Y."/>
            <person name="Veluchamy A."/>
            <person name="Tanaka M."/>
            <person name="Abida H."/>
            <person name="Marechal E."/>
            <person name="Bowler C."/>
            <person name="Muto M."/>
            <person name="Sunaga Y."/>
            <person name="Tanaka M."/>
            <person name="Yoshino T."/>
            <person name="Taniguchi T."/>
            <person name="Fukuda Y."/>
            <person name="Nemoto M."/>
            <person name="Matsumoto M."/>
            <person name="Wong P.S."/>
            <person name="Aburatani S."/>
            <person name="Fujibuchi W."/>
        </authorList>
    </citation>
    <scope>NUCLEOTIDE SEQUENCE [LARGE SCALE GENOMIC DNA]</scope>
    <source>
        <strain evidence="3 4">JPCC DA0580</strain>
    </source>
</reference>
<feature type="compositionally biased region" description="Basic and acidic residues" evidence="1">
    <location>
        <begin position="11"/>
        <end position="25"/>
    </location>
</feature>
<dbReference type="InParanoid" id="A0A1Z5JDI8"/>
<evidence type="ECO:0000259" key="2">
    <source>
        <dbReference type="PROSITE" id="PS50802"/>
    </source>
</evidence>
<feature type="region of interest" description="Disordered" evidence="1">
    <location>
        <begin position="188"/>
        <end position="219"/>
    </location>
</feature>
<dbReference type="InterPro" id="IPR050704">
    <property type="entry name" value="Peptidase_C85-like"/>
</dbReference>
<dbReference type="Pfam" id="PF02338">
    <property type="entry name" value="OTU"/>
    <property type="match status" value="1"/>
</dbReference>
<accession>A0A1Z5JDI8</accession>
<evidence type="ECO:0000313" key="4">
    <source>
        <dbReference type="Proteomes" id="UP000198406"/>
    </source>
</evidence>
<dbReference type="InterPro" id="IPR003323">
    <property type="entry name" value="OTU_dom"/>
</dbReference>
<organism evidence="3 4">
    <name type="scientific">Fistulifera solaris</name>
    <name type="common">Oleaginous diatom</name>
    <dbReference type="NCBI Taxonomy" id="1519565"/>
    <lineage>
        <taxon>Eukaryota</taxon>
        <taxon>Sar</taxon>
        <taxon>Stramenopiles</taxon>
        <taxon>Ochrophyta</taxon>
        <taxon>Bacillariophyta</taxon>
        <taxon>Bacillariophyceae</taxon>
        <taxon>Bacillariophycidae</taxon>
        <taxon>Naviculales</taxon>
        <taxon>Naviculaceae</taxon>
        <taxon>Fistulifera</taxon>
    </lineage>
</organism>
<feature type="compositionally biased region" description="Basic residues" evidence="1">
    <location>
        <begin position="1"/>
        <end position="10"/>
    </location>
</feature>
<dbReference type="SUPFAM" id="SSF103642">
    <property type="entry name" value="Sec-C motif"/>
    <property type="match status" value="1"/>
</dbReference>
<sequence>MGKKDKRKGSTTRDDGKGHNKELQRGRKFRQHKGRNWKADKNDPIRKAVEADGTRTIVDMSADGNCLFRALSDQIHGDYGNQHADVRTEVCDFMELHEDDFKVFLILDEDDEDAADFESYISALREDGEWGGNLELVAAARHYRRNIVVFSAEQAVFTIHHANKGSPSGPDLLLSYHDNDHYNSVRSNASTSAPHIPAPVHRNSDNFVKDKGKKKNVKRSDPCTCGSGITYKKCCFSKETTQARHQKQTRNKKDTSSDAGDSWEENFRVMAI</sequence>